<sequence length="292" mass="34443">MTWRVIVVNEHSKLSYQNGSLIYKSNVSIEKIHLTEIHTLLLETTDINITTGLIYKLIESNVKIIFCDAKRHPHAELIPYYGTHDSSKKINQQINWQEDYKQYIWTEVIKQKIHNQAAHLKKIGKIDEANKLFHYVGELQPFDATNREGHSAKVYFNALFGKKFSREQTNDINAFLDYGYSLILSIVNREIAKNGQLTQIGLKHTNYFNPYNLSSDLMEPFRIVIDEIVYEIQTQSFKMNKHRLFEIFQRTYEYGNKKMYLTNVIEHYIKKVLQSLDKKDIKSIPEFRISEL</sequence>
<comment type="cofactor">
    <cofactor evidence="10">
        <name>Mg(2+)</name>
        <dbReference type="ChEBI" id="CHEBI:18420"/>
    </cofactor>
    <cofactor evidence="10">
        <name>Mn(2+)</name>
        <dbReference type="ChEBI" id="CHEBI:29035"/>
    </cofactor>
</comment>
<keyword evidence="1 10" id="KW-0540">Nuclease</keyword>
<dbReference type="GO" id="GO:0043571">
    <property type="term" value="P:maintenance of CRISPR repeat elements"/>
    <property type="evidence" value="ECO:0007669"/>
    <property type="project" value="UniProtKB-UniRule"/>
</dbReference>
<dbReference type="PANTHER" id="PTHR34353:SF2">
    <property type="entry name" value="CRISPR-ASSOCIATED ENDONUCLEASE CAS1 1"/>
    <property type="match status" value="1"/>
</dbReference>
<dbReference type="GO" id="GO:0051607">
    <property type="term" value="P:defense response to virus"/>
    <property type="evidence" value="ECO:0007669"/>
    <property type="project" value="UniProtKB-UniRule"/>
</dbReference>
<keyword evidence="4 10" id="KW-0378">Hydrolase</keyword>
<keyword evidence="3 10" id="KW-0255">Endonuclease</keyword>
<dbReference type="GO" id="GO:0004520">
    <property type="term" value="F:DNA endonuclease activity"/>
    <property type="evidence" value="ECO:0007669"/>
    <property type="project" value="InterPro"/>
</dbReference>
<keyword evidence="5 10" id="KW-0460">Magnesium</keyword>
<dbReference type="InterPro" id="IPR042206">
    <property type="entry name" value="CRISPR-assoc_Cas1_C"/>
</dbReference>
<feature type="binding site" evidence="10">
    <location>
        <position position="219"/>
    </location>
    <ligand>
        <name>Mn(2+)</name>
        <dbReference type="ChEBI" id="CHEBI:29035"/>
    </ligand>
</feature>
<dbReference type="GO" id="GO:0003677">
    <property type="term" value="F:DNA binding"/>
    <property type="evidence" value="ECO:0007669"/>
    <property type="project" value="UniProtKB-KW"/>
</dbReference>
<dbReference type="Pfam" id="PF01867">
    <property type="entry name" value="Cas_Cas1"/>
    <property type="match status" value="1"/>
</dbReference>
<organism evidence="11 12">
    <name type="scientific">Enterococcus rivorum</name>
    <dbReference type="NCBI Taxonomy" id="762845"/>
    <lineage>
        <taxon>Bacteria</taxon>
        <taxon>Bacillati</taxon>
        <taxon>Bacillota</taxon>
        <taxon>Bacilli</taxon>
        <taxon>Lactobacillales</taxon>
        <taxon>Enterococcaceae</taxon>
        <taxon>Enterococcus</taxon>
    </lineage>
</organism>
<dbReference type="GO" id="GO:0046872">
    <property type="term" value="F:metal ion binding"/>
    <property type="evidence" value="ECO:0007669"/>
    <property type="project" value="UniProtKB-UniRule"/>
</dbReference>
<comment type="similarity">
    <text evidence="10">Belongs to the CRISPR-associated endonuclease Cas1 family.</text>
</comment>
<dbReference type="Gene3D" id="3.100.10.20">
    <property type="entry name" value="CRISPR-associated endonuclease Cas1, N-terminal domain"/>
    <property type="match status" value="1"/>
</dbReference>
<reference evidence="11 12" key="1">
    <citation type="submission" date="2016-09" db="EMBL/GenBank/DDBJ databases">
        <authorList>
            <person name="Capua I."/>
            <person name="De Benedictis P."/>
            <person name="Joannis T."/>
            <person name="Lombin L.H."/>
            <person name="Cattoli G."/>
        </authorList>
    </citation>
    <scope>NUCLEOTIDE SEQUENCE [LARGE SCALE GENOMIC DNA]</scope>
    <source>
        <strain evidence="11 12">LMG 25899</strain>
    </source>
</reference>
<name>A0A1E5KVD1_9ENTE</name>
<dbReference type="EMBL" id="MIEK01000045">
    <property type="protein sequence ID" value="OEH81549.1"/>
    <property type="molecule type" value="Genomic_DNA"/>
</dbReference>
<keyword evidence="7 10" id="KW-0238">DNA-binding</keyword>
<feature type="binding site" evidence="10">
    <location>
        <position position="204"/>
    </location>
    <ligand>
        <name>Mn(2+)</name>
        <dbReference type="ChEBI" id="CHEBI:29035"/>
    </ligand>
</feature>
<dbReference type="EC" id="3.1.-.-" evidence="10"/>
<evidence type="ECO:0000256" key="10">
    <source>
        <dbReference type="HAMAP-Rule" id="MF_01470"/>
    </source>
</evidence>
<keyword evidence="2 10" id="KW-0479">Metal-binding</keyword>
<keyword evidence="12" id="KW-1185">Reference proteome</keyword>
<protein>
    <recommendedName>
        <fullName evidence="10">CRISPR-associated endonuclease Cas1</fullName>
        <ecNumber evidence="10">3.1.-.-</ecNumber>
    </recommendedName>
</protein>
<dbReference type="HAMAP" id="MF_01470">
    <property type="entry name" value="Cas1"/>
    <property type="match status" value="1"/>
</dbReference>
<dbReference type="InterPro" id="IPR050646">
    <property type="entry name" value="Cas1"/>
</dbReference>
<comment type="function">
    <text evidence="10">CRISPR (clustered regularly interspaced short palindromic repeat), is an adaptive immune system that provides protection against mobile genetic elements (viruses, transposable elements and conjugative plasmids). CRISPR clusters contain spacers, sequences complementary to antecedent mobile elements, and target invading nucleic acids. CRISPR clusters are transcribed and processed into CRISPR RNA (crRNA). Acts as a dsDNA endonuclease. Involved in the integration of spacer DNA into the CRISPR cassette.</text>
</comment>
<dbReference type="AlphaFoldDB" id="A0A1E5KVD1"/>
<evidence type="ECO:0000256" key="3">
    <source>
        <dbReference type="ARBA" id="ARBA00022759"/>
    </source>
</evidence>
<keyword evidence="8 10" id="KW-0464">Manganese</keyword>
<evidence type="ECO:0000256" key="2">
    <source>
        <dbReference type="ARBA" id="ARBA00022723"/>
    </source>
</evidence>
<evidence type="ECO:0000256" key="1">
    <source>
        <dbReference type="ARBA" id="ARBA00022722"/>
    </source>
</evidence>
<keyword evidence="6 10" id="KW-0051">Antiviral defense</keyword>
<dbReference type="RefSeq" id="WP_069699601.1">
    <property type="nucleotide sequence ID" value="NZ_JAGGMA010000027.1"/>
</dbReference>
<evidence type="ECO:0000256" key="5">
    <source>
        <dbReference type="ARBA" id="ARBA00022842"/>
    </source>
</evidence>
<evidence type="ECO:0000256" key="6">
    <source>
        <dbReference type="ARBA" id="ARBA00023118"/>
    </source>
</evidence>
<evidence type="ECO:0000256" key="4">
    <source>
        <dbReference type="ARBA" id="ARBA00022801"/>
    </source>
</evidence>
<dbReference type="InterPro" id="IPR042211">
    <property type="entry name" value="CRISPR-assoc_Cas1_N"/>
</dbReference>
<dbReference type="NCBIfam" id="TIGR00287">
    <property type="entry name" value="cas1"/>
    <property type="match status" value="1"/>
</dbReference>
<dbReference type="InterPro" id="IPR002729">
    <property type="entry name" value="CRISPR-assoc_Cas1"/>
</dbReference>
<comment type="subunit">
    <text evidence="9 10">Homodimer, forms a heterotetramer with a Cas2 homodimer.</text>
</comment>
<dbReference type="Gene3D" id="1.20.120.920">
    <property type="entry name" value="CRISPR-associated endonuclease Cas1, C-terminal domain"/>
    <property type="match status" value="1"/>
</dbReference>
<accession>A0A1E5KVD1</accession>
<dbReference type="PANTHER" id="PTHR34353">
    <property type="entry name" value="CRISPR-ASSOCIATED ENDONUCLEASE CAS1 1"/>
    <property type="match status" value="1"/>
</dbReference>
<gene>
    <name evidence="10" type="primary">cas1</name>
    <name evidence="11" type="ORF">BCR26_04720</name>
</gene>
<dbReference type="OrthoDB" id="9803119at2"/>
<evidence type="ECO:0000256" key="7">
    <source>
        <dbReference type="ARBA" id="ARBA00023125"/>
    </source>
</evidence>
<evidence type="ECO:0000313" key="11">
    <source>
        <dbReference type="EMBL" id="OEH81549.1"/>
    </source>
</evidence>
<comment type="caution">
    <text evidence="11">The sequence shown here is derived from an EMBL/GenBank/DDBJ whole genome shotgun (WGS) entry which is preliminary data.</text>
</comment>
<proteinExistence type="inferred from homology"/>
<dbReference type="GO" id="GO:0016787">
    <property type="term" value="F:hydrolase activity"/>
    <property type="evidence" value="ECO:0007669"/>
    <property type="project" value="UniProtKB-KW"/>
</dbReference>
<evidence type="ECO:0000313" key="12">
    <source>
        <dbReference type="Proteomes" id="UP000095256"/>
    </source>
</evidence>
<feature type="binding site" evidence="10">
    <location>
        <position position="148"/>
    </location>
    <ligand>
        <name>Mn(2+)</name>
        <dbReference type="ChEBI" id="CHEBI:29035"/>
    </ligand>
</feature>
<evidence type="ECO:0000256" key="8">
    <source>
        <dbReference type="ARBA" id="ARBA00023211"/>
    </source>
</evidence>
<dbReference type="STRING" id="762845.BCR26_04720"/>
<dbReference type="InterPro" id="IPR019855">
    <property type="entry name" value="CRISPR-assoc_Cas1_NMENI"/>
</dbReference>
<dbReference type="Proteomes" id="UP000095256">
    <property type="component" value="Unassembled WGS sequence"/>
</dbReference>
<evidence type="ECO:0000256" key="9">
    <source>
        <dbReference type="ARBA" id="ARBA00038592"/>
    </source>
</evidence>
<dbReference type="NCBIfam" id="TIGR03639">
    <property type="entry name" value="cas1_NMENI"/>
    <property type="match status" value="1"/>
</dbReference>